<accession>A0A919NZM4</accession>
<dbReference type="InterPro" id="IPR007295">
    <property type="entry name" value="DUF402"/>
</dbReference>
<comment type="caution">
    <text evidence="2">The sequence shown here is derived from an EMBL/GenBank/DDBJ whole genome shotgun (WGS) entry which is preliminary data.</text>
</comment>
<dbReference type="EMBL" id="BONK01000004">
    <property type="protein sequence ID" value="GIG20598.1"/>
    <property type="molecule type" value="Genomic_DNA"/>
</dbReference>
<proteinExistence type="predicted"/>
<dbReference type="RefSeq" id="WP_203750276.1">
    <property type="nucleotide sequence ID" value="NZ_BONK01000004.1"/>
</dbReference>
<evidence type="ECO:0000313" key="2">
    <source>
        <dbReference type="EMBL" id="GIG20598.1"/>
    </source>
</evidence>
<dbReference type="Pfam" id="PF04167">
    <property type="entry name" value="DUF402"/>
    <property type="match status" value="1"/>
</dbReference>
<dbReference type="Gene3D" id="2.40.380.10">
    <property type="entry name" value="FomD-like"/>
    <property type="match status" value="1"/>
</dbReference>
<evidence type="ECO:0000313" key="3">
    <source>
        <dbReference type="Proteomes" id="UP000632740"/>
    </source>
</evidence>
<dbReference type="AlphaFoldDB" id="A0A919NZM4"/>
<organism evidence="2 3">
    <name type="scientific">Cellulomonas chitinilytica</name>
    <dbReference type="NCBI Taxonomy" id="398759"/>
    <lineage>
        <taxon>Bacteria</taxon>
        <taxon>Bacillati</taxon>
        <taxon>Actinomycetota</taxon>
        <taxon>Actinomycetes</taxon>
        <taxon>Micrococcales</taxon>
        <taxon>Cellulomonadaceae</taxon>
        <taxon>Cellulomonas</taxon>
    </lineage>
</organism>
<sequence>MVADLTGLTGLPDASARRPWEPGTVVALRHVLAGRTWCHLPVTVLRDDPDVTAVRISAGSSWLAAVGPDGRRVHTWADDWSLAPAVWSGDDCTYVLRPGRWCATGWFAPADGSGPGRYYVNAQRPFVVVPEGVETLDLELDVELHPPAFVPAWKDADRFDRAVRAGVLTGAEAELVVQHTREAVADLPHGPDGALLAELRAVVVPPARLDEVDAAVGVTAADAAAHGTVTGGRR</sequence>
<feature type="domain" description="DUF402" evidence="1">
    <location>
        <begin position="70"/>
        <end position="186"/>
    </location>
</feature>
<dbReference type="SUPFAM" id="SSF159234">
    <property type="entry name" value="FomD-like"/>
    <property type="match status" value="1"/>
</dbReference>
<protein>
    <recommendedName>
        <fullName evidence="1">DUF402 domain-containing protein</fullName>
    </recommendedName>
</protein>
<dbReference type="InterPro" id="IPR035930">
    <property type="entry name" value="FomD-like_sf"/>
</dbReference>
<dbReference type="Proteomes" id="UP000632740">
    <property type="component" value="Unassembled WGS sequence"/>
</dbReference>
<evidence type="ECO:0000259" key="1">
    <source>
        <dbReference type="Pfam" id="PF04167"/>
    </source>
</evidence>
<name>A0A919NZM4_9CELL</name>
<keyword evidence="3" id="KW-1185">Reference proteome</keyword>
<gene>
    <name evidence="2" type="ORF">Cch01nite_13220</name>
</gene>
<reference evidence="2" key="1">
    <citation type="submission" date="2021-01" db="EMBL/GenBank/DDBJ databases">
        <title>Whole genome shotgun sequence of Cellulomonas chitinilytica NBRC 110799.</title>
        <authorList>
            <person name="Komaki H."/>
            <person name="Tamura T."/>
        </authorList>
    </citation>
    <scope>NUCLEOTIDE SEQUENCE</scope>
    <source>
        <strain evidence="2">NBRC 110799</strain>
    </source>
</reference>